<proteinExistence type="predicted"/>
<accession>A0A6C0U024</accession>
<evidence type="ECO:0000256" key="1">
    <source>
        <dbReference type="SAM" id="Phobius"/>
    </source>
</evidence>
<keyword evidence="1" id="KW-0472">Membrane</keyword>
<feature type="transmembrane region" description="Helical" evidence="1">
    <location>
        <begin position="352"/>
        <end position="371"/>
    </location>
</feature>
<reference evidence="2 3" key="1">
    <citation type="submission" date="2020-02" db="EMBL/GenBank/DDBJ databases">
        <title>Genome sequencing for Kineobactrum sp. M2.</title>
        <authorList>
            <person name="Park S.-J."/>
        </authorList>
    </citation>
    <scope>NUCLEOTIDE SEQUENCE [LARGE SCALE GENOMIC DNA]</scope>
    <source>
        <strain evidence="2 3">M2</strain>
    </source>
</reference>
<sequence length="450" mass="47361">MSSPLIHICVLGVLLFLGVVLRTRVRLFKTYFIPASLITGCIGLALGQYGFGILSNEMQETFASLPPALISIVFAPMLMGIQLPKGKDVAGLVAPQLLFGYIGDFLLVSIPLLITGLVIMPVWNVDGIFGSLIEIGFVGGHGTAAGMGEVFADLGWSEGGALALTTATIGLFAGIVCGMVIINIGVRNGHVSALQSTDKIASKTSADIIPKQEQPAGAFVTINKEVVEPLAFHFGLIALAIMVGMVLLYLLERATGLNLPLFPMAMIGGLLVQKLLAGTRYAEAIDRGTLNLIQGLALELLIVSAIATIEVPVVIAYALPLLLISAVSLATLLFHFYYLGPRIFRTQWFEHSIVNFGVLAGVTAVGLMLLRTVDPDMKSDAAKAYAMRAPFISPFVGGGLLTSVLPLLVSSYGAVTTGSAFLMACAALLVIARAAGFWSKPAMQGAMLIV</sequence>
<evidence type="ECO:0000313" key="3">
    <source>
        <dbReference type="Proteomes" id="UP000477680"/>
    </source>
</evidence>
<dbReference type="PANTHER" id="PTHR36178">
    <property type="entry name" value="SLR0625 PROTEIN"/>
    <property type="match status" value="1"/>
</dbReference>
<name>A0A6C0U024_9GAMM</name>
<dbReference type="KEGG" id="kim:G3T16_06605"/>
<organism evidence="2 3">
    <name type="scientific">Kineobactrum salinum</name>
    <dbReference type="NCBI Taxonomy" id="2708301"/>
    <lineage>
        <taxon>Bacteria</taxon>
        <taxon>Pseudomonadati</taxon>
        <taxon>Pseudomonadota</taxon>
        <taxon>Gammaproteobacteria</taxon>
        <taxon>Cellvibrionales</taxon>
        <taxon>Halieaceae</taxon>
        <taxon>Kineobactrum</taxon>
    </lineage>
</organism>
<keyword evidence="3" id="KW-1185">Reference proteome</keyword>
<feature type="transmembrane region" description="Helical" evidence="1">
    <location>
        <begin position="135"/>
        <end position="156"/>
    </location>
</feature>
<dbReference type="GO" id="GO:0015501">
    <property type="term" value="F:glutamate:sodium symporter activity"/>
    <property type="evidence" value="ECO:0007669"/>
    <property type="project" value="InterPro"/>
</dbReference>
<keyword evidence="1" id="KW-0812">Transmembrane</keyword>
<dbReference type="PANTHER" id="PTHR36178:SF1">
    <property type="entry name" value="SODIUM_GLUTAMATE SYMPORTER"/>
    <property type="match status" value="1"/>
</dbReference>
<dbReference type="EMBL" id="CP048711">
    <property type="protein sequence ID" value="QIB65123.1"/>
    <property type="molecule type" value="Genomic_DNA"/>
</dbReference>
<feature type="transmembrane region" description="Helical" evidence="1">
    <location>
        <begin position="230"/>
        <end position="251"/>
    </location>
</feature>
<feature type="transmembrane region" description="Helical" evidence="1">
    <location>
        <begin position="162"/>
        <end position="186"/>
    </location>
</feature>
<feature type="transmembrane region" description="Helical" evidence="1">
    <location>
        <begin position="315"/>
        <end position="340"/>
    </location>
</feature>
<feature type="transmembrane region" description="Helical" evidence="1">
    <location>
        <begin position="61"/>
        <end position="81"/>
    </location>
</feature>
<feature type="transmembrane region" description="Helical" evidence="1">
    <location>
        <begin position="32"/>
        <end position="54"/>
    </location>
</feature>
<keyword evidence="1" id="KW-1133">Transmembrane helix</keyword>
<evidence type="ECO:0000313" key="2">
    <source>
        <dbReference type="EMBL" id="QIB65123.1"/>
    </source>
</evidence>
<gene>
    <name evidence="2" type="ORF">G3T16_06605</name>
</gene>
<feature type="transmembrane region" description="Helical" evidence="1">
    <location>
        <begin position="391"/>
        <end position="409"/>
    </location>
</feature>
<dbReference type="InterPro" id="IPR004445">
    <property type="entry name" value="GltS"/>
</dbReference>
<feature type="transmembrane region" description="Helical" evidence="1">
    <location>
        <begin position="101"/>
        <end position="123"/>
    </location>
</feature>
<dbReference type="RefSeq" id="WP_163494365.1">
    <property type="nucleotide sequence ID" value="NZ_CP048711.1"/>
</dbReference>
<dbReference type="AlphaFoldDB" id="A0A6C0U024"/>
<protein>
    <submittedName>
        <fullName evidence="2">Sodium:glutamate symporter</fullName>
    </submittedName>
</protein>
<feature type="transmembrane region" description="Helical" evidence="1">
    <location>
        <begin position="421"/>
        <end position="438"/>
    </location>
</feature>
<dbReference type="GO" id="GO:0016020">
    <property type="term" value="C:membrane"/>
    <property type="evidence" value="ECO:0007669"/>
    <property type="project" value="InterPro"/>
</dbReference>
<feature type="transmembrane region" description="Helical" evidence="1">
    <location>
        <begin position="289"/>
        <end position="309"/>
    </location>
</feature>
<feature type="transmembrane region" description="Helical" evidence="1">
    <location>
        <begin position="257"/>
        <end position="277"/>
    </location>
</feature>
<dbReference type="Proteomes" id="UP000477680">
    <property type="component" value="Chromosome"/>
</dbReference>
<dbReference type="GO" id="GO:0015813">
    <property type="term" value="P:L-glutamate transmembrane transport"/>
    <property type="evidence" value="ECO:0007669"/>
    <property type="project" value="InterPro"/>
</dbReference>